<evidence type="ECO:0000256" key="1">
    <source>
        <dbReference type="SAM" id="MobiDB-lite"/>
    </source>
</evidence>
<dbReference type="EMBL" id="JAESDN010000010">
    <property type="protein sequence ID" value="KAG7044617.1"/>
    <property type="molecule type" value="Genomic_DNA"/>
</dbReference>
<name>A0A9P7QYM9_9PEZI</name>
<accession>A0A9P7QYM9</accession>
<feature type="compositionally biased region" description="Basic and acidic residues" evidence="1">
    <location>
        <begin position="55"/>
        <end position="65"/>
    </location>
</feature>
<sequence>MNNPILLFISANPLCVPAIKAPEIPKSLPVAPAQPAPQHHLKSRTPTPFGPADTASKEEGVSFPC</sequence>
<gene>
    <name evidence="2" type="ORF">JMJ77_004079</name>
</gene>
<feature type="region of interest" description="Disordered" evidence="1">
    <location>
        <begin position="29"/>
        <end position="65"/>
    </location>
</feature>
<keyword evidence="3" id="KW-1185">Reference proteome</keyword>
<dbReference type="AlphaFoldDB" id="A0A9P7QYM9"/>
<organism evidence="2 3">
    <name type="scientific">Colletotrichum scovillei</name>
    <dbReference type="NCBI Taxonomy" id="1209932"/>
    <lineage>
        <taxon>Eukaryota</taxon>
        <taxon>Fungi</taxon>
        <taxon>Dikarya</taxon>
        <taxon>Ascomycota</taxon>
        <taxon>Pezizomycotina</taxon>
        <taxon>Sordariomycetes</taxon>
        <taxon>Hypocreomycetidae</taxon>
        <taxon>Glomerellales</taxon>
        <taxon>Glomerellaceae</taxon>
        <taxon>Colletotrichum</taxon>
        <taxon>Colletotrichum acutatum species complex</taxon>
    </lineage>
</organism>
<proteinExistence type="predicted"/>
<dbReference type="Proteomes" id="UP000699042">
    <property type="component" value="Unassembled WGS sequence"/>
</dbReference>
<protein>
    <submittedName>
        <fullName evidence="2">Uncharacterized protein</fullName>
    </submittedName>
</protein>
<comment type="caution">
    <text evidence="2">The sequence shown here is derived from an EMBL/GenBank/DDBJ whole genome shotgun (WGS) entry which is preliminary data.</text>
</comment>
<evidence type="ECO:0000313" key="2">
    <source>
        <dbReference type="EMBL" id="KAG7044617.1"/>
    </source>
</evidence>
<reference evidence="2" key="1">
    <citation type="submission" date="2021-05" db="EMBL/GenBank/DDBJ databases">
        <title>Comparative genomics of three Colletotrichum scovillei strains and genetic complementation revealed genes involved fungal growth and virulence on chili pepper.</title>
        <authorList>
            <person name="Hsieh D.-K."/>
            <person name="Chuang S.-C."/>
            <person name="Chen C.-Y."/>
            <person name="Chao Y.-T."/>
            <person name="Lu M.-Y.J."/>
            <person name="Lee M.-H."/>
            <person name="Shih M.-C."/>
        </authorList>
    </citation>
    <scope>NUCLEOTIDE SEQUENCE</scope>
    <source>
        <strain evidence="2">Coll-153</strain>
    </source>
</reference>
<evidence type="ECO:0000313" key="3">
    <source>
        <dbReference type="Proteomes" id="UP000699042"/>
    </source>
</evidence>